<dbReference type="AlphaFoldDB" id="A0A1W0B1Z6"/>
<dbReference type="HAMAP" id="MF_01131">
    <property type="entry name" value="Rex"/>
    <property type="match status" value="1"/>
</dbReference>
<dbReference type="InterPro" id="IPR036388">
    <property type="entry name" value="WH-like_DNA-bd_sf"/>
</dbReference>
<dbReference type="SUPFAM" id="SSF46785">
    <property type="entry name" value="Winged helix' DNA-binding domain"/>
    <property type="match status" value="1"/>
</dbReference>
<dbReference type="InterPro" id="IPR036291">
    <property type="entry name" value="NAD(P)-bd_dom_sf"/>
</dbReference>
<keyword evidence="2 7" id="KW-0678">Repressor</keyword>
<dbReference type="NCBIfam" id="NF003993">
    <property type="entry name" value="PRK05472.2-2"/>
    <property type="match status" value="1"/>
</dbReference>
<dbReference type="NCBIfam" id="NF003996">
    <property type="entry name" value="PRK05472.2-5"/>
    <property type="match status" value="1"/>
</dbReference>
<dbReference type="Pfam" id="PF06971">
    <property type="entry name" value="Put_DNA-bind_N"/>
    <property type="match status" value="1"/>
</dbReference>
<comment type="subunit">
    <text evidence="7">Homodimer.</text>
</comment>
<evidence type="ECO:0000256" key="3">
    <source>
        <dbReference type="ARBA" id="ARBA00023015"/>
    </source>
</evidence>
<sequence>MTEQHEAPGGVSRALQKDIPQATVARLATYLRVLAMLADDGVAIVSSEELAVAAGVNSAKLRKDLSFLGPNGVRGVGYDVVRLRARVEEVLGLADGHRVVLVGAGNLGRALAGYRGFRRRGFTVVGLFDNDQALVGTEIHGQQVRDARNTADLTADVAALQPTIAVIAVPDDAAQPVCDALVAAGVQSILSFAPCALEAPPTVEVRRVDLAVEMQMLSFERVRNADADPGSVAATLNEAENTTAGENNSGTRSVEHRSAATSGSIGARPAAAETGDDAQNVSTGTATAGAELADTAPTARSLAGPGRGTRRLPATHAPPTHAACAAAQATSHSATEPTSKGSVVTP</sequence>
<keyword evidence="6 7" id="KW-0804">Transcription</keyword>
<reference evidence="10 11" key="1">
    <citation type="journal article" date="2016" name="Antonie Van Leeuwenhoek">
        <title>Nocardia donostiensis sp. nov., isolated from human respiratory specimens.</title>
        <authorList>
            <person name="Ercibengoa M."/>
            <person name="Bell M."/>
            <person name="Marimon J.M."/>
            <person name="Humrighouse B."/>
            <person name="Klenk H.P."/>
            <person name="Potter G."/>
            <person name="Perez-Trallero E."/>
        </authorList>
    </citation>
    <scope>NUCLEOTIDE SEQUENCE [LARGE SCALE GENOMIC DNA]</scope>
    <source>
        <strain evidence="10 11">X1655</strain>
    </source>
</reference>
<dbReference type="OrthoDB" id="9784760at2"/>
<dbReference type="NCBIfam" id="NF003992">
    <property type="entry name" value="PRK05472.2-1"/>
    <property type="match status" value="1"/>
</dbReference>
<dbReference type="GO" id="GO:0045892">
    <property type="term" value="P:negative regulation of DNA-templated transcription"/>
    <property type="evidence" value="ECO:0007669"/>
    <property type="project" value="InterPro"/>
</dbReference>
<dbReference type="STRING" id="1538463.B0T36_10870"/>
<feature type="compositionally biased region" description="Polar residues" evidence="8">
    <location>
        <begin position="336"/>
        <end position="346"/>
    </location>
</feature>
<feature type="compositionally biased region" description="Low complexity" evidence="8">
    <location>
        <begin position="314"/>
        <end position="335"/>
    </location>
</feature>
<evidence type="ECO:0000256" key="2">
    <source>
        <dbReference type="ARBA" id="ARBA00022491"/>
    </source>
</evidence>
<evidence type="ECO:0000256" key="7">
    <source>
        <dbReference type="HAMAP-Rule" id="MF_01131"/>
    </source>
</evidence>
<dbReference type="InterPro" id="IPR058236">
    <property type="entry name" value="Rex_actinobacterial-type"/>
</dbReference>
<dbReference type="InterPro" id="IPR009718">
    <property type="entry name" value="Rex_DNA-bd_C_dom"/>
</dbReference>
<comment type="caution">
    <text evidence="10">The sequence shown here is derived from an EMBL/GenBank/DDBJ whole genome shotgun (WGS) entry which is preliminary data.</text>
</comment>
<dbReference type="Gene3D" id="3.40.50.720">
    <property type="entry name" value="NAD(P)-binding Rossmann-like Domain"/>
    <property type="match status" value="1"/>
</dbReference>
<evidence type="ECO:0000256" key="1">
    <source>
        <dbReference type="ARBA" id="ARBA00022490"/>
    </source>
</evidence>
<keyword evidence="3 7" id="KW-0805">Transcription regulation</keyword>
<keyword evidence="4 7" id="KW-0520">NAD</keyword>
<dbReference type="Proteomes" id="UP000188836">
    <property type="component" value="Unassembled WGS sequence"/>
</dbReference>
<feature type="compositionally biased region" description="Low complexity" evidence="8">
    <location>
        <begin position="236"/>
        <end position="248"/>
    </location>
</feature>
<dbReference type="SUPFAM" id="SSF51735">
    <property type="entry name" value="NAD(P)-binding Rossmann-fold domains"/>
    <property type="match status" value="1"/>
</dbReference>
<comment type="similarity">
    <text evidence="7">Belongs to the transcriptional regulatory Rex family.</text>
</comment>
<comment type="subcellular location">
    <subcellularLocation>
        <location evidence="7">Cytoplasm</location>
    </subcellularLocation>
</comment>
<feature type="domain" description="CoA-binding" evidence="9">
    <location>
        <begin position="92"/>
        <end position="196"/>
    </location>
</feature>
<dbReference type="NCBIfam" id="NF003994">
    <property type="entry name" value="PRK05472.2-3"/>
    <property type="match status" value="1"/>
</dbReference>
<dbReference type="GO" id="GO:0003677">
    <property type="term" value="F:DNA binding"/>
    <property type="evidence" value="ECO:0007669"/>
    <property type="project" value="UniProtKB-UniRule"/>
</dbReference>
<keyword evidence="11" id="KW-1185">Reference proteome</keyword>
<evidence type="ECO:0000313" key="10">
    <source>
        <dbReference type="EMBL" id="ONM47187.1"/>
    </source>
</evidence>
<proteinExistence type="inferred from homology"/>
<dbReference type="PANTHER" id="PTHR35786:SF1">
    <property type="entry name" value="REDOX-SENSING TRANSCRIPTIONAL REPRESSOR REX 1"/>
    <property type="match status" value="1"/>
</dbReference>
<feature type="compositionally biased region" description="Polar residues" evidence="8">
    <location>
        <begin position="277"/>
        <end position="286"/>
    </location>
</feature>
<dbReference type="InterPro" id="IPR036390">
    <property type="entry name" value="WH_DNA-bd_sf"/>
</dbReference>
<dbReference type="SMART" id="SM00881">
    <property type="entry name" value="CoA_binding"/>
    <property type="match status" value="1"/>
</dbReference>
<accession>A0A1W0B1Z6</accession>
<dbReference type="GO" id="GO:0003700">
    <property type="term" value="F:DNA-binding transcription factor activity"/>
    <property type="evidence" value="ECO:0007669"/>
    <property type="project" value="UniProtKB-UniRule"/>
</dbReference>
<evidence type="ECO:0000256" key="8">
    <source>
        <dbReference type="SAM" id="MobiDB-lite"/>
    </source>
</evidence>
<dbReference type="EMBL" id="MUMY01000017">
    <property type="protein sequence ID" value="ONM47187.1"/>
    <property type="molecule type" value="Genomic_DNA"/>
</dbReference>
<dbReference type="Gene3D" id="1.10.10.10">
    <property type="entry name" value="Winged helix-like DNA-binding domain superfamily/Winged helix DNA-binding domain"/>
    <property type="match status" value="1"/>
</dbReference>
<keyword evidence="1 7" id="KW-0963">Cytoplasm</keyword>
<evidence type="ECO:0000313" key="11">
    <source>
        <dbReference type="Proteomes" id="UP000188836"/>
    </source>
</evidence>
<comment type="function">
    <text evidence="7">Modulates transcription in response to changes in cellular NADH/NAD(+) redox state.</text>
</comment>
<keyword evidence="5 7" id="KW-0238">DNA-binding</keyword>
<evidence type="ECO:0000259" key="9">
    <source>
        <dbReference type="SMART" id="SM00881"/>
    </source>
</evidence>
<feature type="binding site" evidence="7">
    <location>
        <begin position="103"/>
        <end position="108"/>
    </location>
    <ligand>
        <name>NAD(+)</name>
        <dbReference type="ChEBI" id="CHEBI:57540"/>
    </ligand>
</feature>
<dbReference type="NCBIfam" id="NF003995">
    <property type="entry name" value="PRK05472.2-4"/>
    <property type="match status" value="1"/>
</dbReference>
<dbReference type="InterPro" id="IPR003781">
    <property type="entry name" value="CoA-bd"/>
</dbReference>
<evidence type="ECO:0000256" key="5">
    <source>
        <dbReference type="ARBA" id="ARBA00023125"/>
    </source>
</evidence>
<evidence type="ECO:0000256" key="6">
    <source>
        <dbReference type="ARBA" id="ARBA00023163"/>
    </source>
</evidence>
<protein>
    <recommendedName>
        <fullName evidence="7">Redox-sensing transcriptional repressor Rex</fullName>
    </recommendedName>
</protein>
<dbReference type="Pfam" id="PF02629">
    <property type="entry name" value="CoA_binding"/>
    <property type="match status" value="1"/>
</dbReference>
<dbReference type="InterPro" id="IPR022876">
    <property type="entry name" value="Tscrpt_rep_Rex"/>
</dbReference>
<gene>
    <name evidence="7" type="primary">rex</name>
    <name evidence="10" type="ORF">B0T46_19685</name>
</gene>
<feature type="region of interest" description="Disordered" evidence="8">
    <location>
        <begin position="236"/>
        <end position="346"/>
    </location>
</feature>
<dbReference type="GO" id="GO:0051775">
    <property type="term" value="P:response to redox state"/>
    <property type="evidence" value="ECO:0007669"/>
    <property type="project" value="InterPro"/>
</dbReference>
<organism evidence="10 11">
    <name type="scientific">Nocardia donostiensis</name>
    <dbReference type="NCBI Taxonomy" id="1538463"/>
    <lineage>
        <taxon>Bacteria</taxon>
        <taxon>Bacillati</taxon>
        <taxon>Actinomycetota</taxon>
        <taxon>Actinomycetes</taxon>
        <taxon>Mycobacteriales</taxon>
        <taxon>Nocardiaceae</taxon>
        <taxon>Nocardia</taxon>
    </lineage>
</organism>
<feature type="DNA-binding region" description="H-T-H motif" evidence="7">
    <location>
        <begin position="29"/>
        <end position="68"/>
    </location>
</feature>
<dbReference type="RefSeq" id="WP_077119511.1">
    <property type="nucleotide sequence ID" value="NZ_MUKP01000082.1"/>
</dbReference>
<evidence type="ECO:0000256" key="4">
    <source>
        <dbReference type="ARBA" id="ARBA00023027"/>
    </source>
</evidence>
<dbReference type="GO" id="GO:0005737">
    <property type="term" value="C:cytoplasm"/>
    <property type="evidence" value="ECO:0007669"/>
    <property type="project" value="UniProtKB-SubCell"/>
</dbReference>
<dbReference type="PANTHER" id="PTHR35786">
    <property type="entry name" value="REDOX-SENSING TRANSCRIPTIONAL REPRESSOR REX"/>
    <property type="match status" value="1"/>
</dbReference>
<name>A0A1W0B1Z6_9NOCA</name>